<name>A0A1G4BQU6_9PEZI</name>
<gene>
    <name evidence="1" type="ORF">CORC01_01042</name>
</gene>
<keyword evidence="2" id="KW-1185">Reference proteome</keyword>
<dbReference type="AlphaFoldDB" id="A0A1G4BQU6"/>
<accession>A0A1G4BQU6</accession>
<evidence type="ECO:0000313" key="1">
    <source>
        <dbReference type="EMBL" id="OHF03723.1"/>
    </source>
</evidence>
<dbReference type="Proteomes" id="UP000176998">
    <property type="component" value="Unassembled WGS sequence"/>
</dbReference>
<dbReference type="EMBL" id="MJBS01000005">
    <property type="protein sequence ID" value="OHF03723.1"/>
    <property type="molecule type" value="Genomic_DNA"/>
</dbReference>
<protein>
    <submittedName>
        <fullName evidence="1">Uncharacterized protein</fullName>
    </submittedName>
</protein>
<organism evidence="1 2">
    <name type="scientific">Colletotrichum orchidophilum</name>
    <dbReference type="NCBI Taxonomy" id="1209926"/>
    <lineage>
        <taxon>Eukaryota</taxon>
        <taxon>Fungi</taxon>
        <taxon>Dikarya</taxon>
        <taxon>Ascomycota</taxon>
        <taxon>Pezizomycotina</taxon>
        <taxon>Sordariomycetes</taxon>
        <taxon>Hypocreomycetidae</taxon>
        <taxon>Glomerellales</taxon>
        <taxon>Glomerellaceae</taxon>
        <taxon>Colletotrichum</taxon>
    </lineage>
</organism>
<proteinExistence type="predicted"/>
<sequence>MFWSSRVGGSVRAVTDMDSTPITTKLQGNYCIMTTLWETIKSLFATKSSRHLTDLGSDENQKVLDIQQRNTFLQCHKSLRNQIRDSQQKQRSTCKNDRVKWVTLLQPLSESQEEREEKEKAVRLRDTIDYINQTPMTNTYRCTGAEDDQGA</sequence>
<dbReference type="RefSeq" id="XP_022480859.1">
    <property type="nucleotide sequence ID" value="XM_022612698.1"/>
</dbReference>
<evidence type="ECO:0000313" key="2">
    <source>
        <dbReference type="Proteomes" id="UP000176998"/>
    </source>
</evidence>
<reference evidence="1 2" key="1">
    <citation type="submission" date="2016-09" db="EMBL/GenBank/DDBJ databases">
        <authorList>
            <person name="Capua I."/>
            <person name="De Benedictis P."/>
            <person name="Joannis T."/>
            <person name="Lombin L.H."/>
            <person name="Cattoli G."/>
        </authorList>
    </citation>
    <scope>NUCLEOTIDE SEQUENCE [LARGE SCALE GENOMIC DNA]</scope>
    <source>
        <strain evidence="1 2">IMI 309357</strain>
    </source>
</reference>
<dbReference type="GeneID" id="34554208"/>
<comment type="caution">
    <text evidence="1">The sequence shown here is derived from an EMBL/GenBank/DDBJ whole genome shotgun (WGS) entry which is preliminary data.</text>
</comment>